<protein>
    <submittedName>
        <fullName evidence="16">TonB-dependent receptor</fullName>
    </submittedName>
</protein>
<evidence type="ECO:0000256" key="1">
    <source>
        <dbReference type="ARBA" id="ARBA00004571"/>
    </source>
</evidence>
<keyword evidence="9 11" id="KW-0472">Membrane</keyword>
<evidence type="ECO:0000256" key="3">
    <source>
        <dbReference type="ARBA" id="ARBA00022452"/>
    </source>
</evidence>
<keyword evidence="7" id="KW-0406">Ion transport</keyword>
<reference evidence="16 17" key="1">
    <citation type="submission" date="2018-08" db="EMBL/GenBank/DDBJ databases">
        <title>Erythrobacter zhengii sp.nov., a bacterium isolated from deep-sea sediment.</title>
        <authorList>
            <person name="Fang C."/>
            <person name="Wu Y.-H."/>
            <person name="Sun C."/>
            <person name="Wang H."/>
            <person name="Cheng H."/>
            <person name="Meng F.-X."/>
            <person name="Wang C.-S."/>
            <person name="Xu X.-W."/>
        </authorList>
    </citation>
    <scope>NUCLEOTIDE SEQUENCE [LARGE SCALE GENOMIC DNA]</scope>
    <source>
        <strain evidence="16 17">CCTCC AB 2015396</strain>
    </source>
</reference>
<dbReference type="PANTHER" id="PTHR32552">
    <property type="entry name" value="FERRICHROME IRON RECEPTOR-RELATED"/>
    <property type="match status" value="1"/>
</dbReference>
<keyword evidence="10 11" id="KW-0998">Cell outer membrane</keyword>
<name>A0A3A1P426_9SPHN</name>
<dbReference type="Pfam" id="PF07715">
    <property type="entry name" value="Plug"/>
    <property type="match status" value="1"/>
</dbReference>
<keyword evidence="17" id="KW-1185">Reference proteome</keyword>
<dbReference type="AlphaFoldDB" id="A0A3A1P426"/>
<dbReference type="Proteomes" id="UP000265366">
    <property type="component" value="Unassembled WGS sequence"/>
</dbReference>
<comment type="caution">
    <text evidence="16">The sequence shown here is derived from an EMBL/GenBank/DDBJ whole genome shotgun (WGS) entry which is preliminary data.</text>
</comment>
<feature type="domain" description="TonB-dependent receptor-like beta-barrel" evidence="14">
    <location>
        <begin position="255"/>
        <end position="669"/>
    </location>
</feature>
<gene>
    <name evidence="16" type="ORF">D2V17_10455</name>
</gene>
<evidence type="ECO:0000256" key="11">
    <source>
        <dbReference type="PROSITE-ProRule" id="PRU01360"/>
    </source>
</evidence>
<dbReference type="InterPro" id="IPR036942">
    <property type="entry name" value="Beta-barrel_TonB_sf"/>
</dbReference>
<evidence type="ECO:0000259" key="15">
    <source>
        <dbReference type="Pfam" id="PF07715"/>
    </source>
</evidence>
<dbReference type="OrthoDB" id="9760333at2"/>
<dbReference type="GO" id="GO:0006826">
    <property type="term" value="P:iron ion transport"/>
    <property type="evidence" value="ECO:0007669"/>
    <property type="project" value="UniProtKB-KW"/>
</dbReference>
<comment type="similarity">
    <text evidence="11 12">Belongs to the TonB-dependent receptor family.</text>
</comment>
<dbReference type="EMBL" id="QXFM01000095">
    <property type="protein sequence ID" value="RIV85505.1"/>
    <property type="molecule type" value="Genomic_DNA"/>
</dbReference>
<keyword evidence="16" id="KW-0675">Receptor</keyword>
<dbReference type="InterPro" id="IPR012910">
    <property type="entry name" value="Plug_dom"/>
</dbReference>
<feature type="chain" id="PRO_5017417716" evidence="13">
    <location>
        <begin position="25"/>
        <end position="703"/>
    </location>
</feature>
<evidence type="ECO:0000259" key="14">
    <source>
        <dbReference type="Pfam" id="PF00593"/>
    </source>
</evidence>
<dbReference type="PROSITE" id="PS52016">
    <property type="entry name" value="TONB_DEPENDENT_REC_3"/>
    <property type="match status" value="1"/>
</dbReference>
<dbReference type="Gene3D" id="2.40.170.20">
    <property type="entry name" value="TonB-dependent receptor, beta-barrel domain"/>
    <property type="match status" value="1"/>
</dbReference>
<keyword evidence="2 11" id="KW-0813">Transport</keyword>
<keyword evidence="8 12" id="KW-0798">TonB box</keyword>
<organism evidence="16 17">
    <name type="scientific">Aurantiacibacter xanthus</name>
    <dbReference type="NCBI Taxonomy" id="1784712"/>
    <lineage>
        <taxon>Bacteria</taxon>
        <taxon>Pseudomonadati</taxon>
        <taxon>Pseudomonadota</taxon>
        <taxon>Alphaproteobacteria</taxon>
        <taxon>Sphingomonadales</taxon>
        <taxon>Erythrobacteraceae</taxon>
        <taxon>Aurantiacibacter</taxon>
    </lineage>
</organism>
<evidence type="ECO:0000256" key="2">
    <source>
        <dbReference type="ARBA" id="ARBA00022448"/>
    </source>
</evidence>
<evidence type="ECO:0000313" key="16">
    <source>
        <dbReference type="EMBL" id="RIV85505.1"/>
    </source>
</evidence>
<evidence type="ECO:0000256" key="7">
    <source>
        <dbReference type="ARBA" id="ARBA00023065"/>
    </source>
</evidence>
<dbReference type="SUPFAM" id="SSF56935">
    <property type="entry name" value="Porins"/>
    <property type="match status" value="1"/>
</dbReference>
<dbReference type="RefSeq" id="WP_119592915.1">
    <property type="nucleotide sequence ID" value="NZ_QXFM01000095.1"/>
</dbReference>
<keyword evidence="13" id="KW-0732">Signal</keyword>
<evidence type="ECO:0000256" key="9">
    <source>
        <dbReference type="ARBA" id="ARBA00023136"/>
    </source>
</evidence>
<keyword evidence="5 11" id="KW-0812">Transmembrane</keyword>
<keyword evidence="3 11" id="KW-1134">Transmembrane beta strand</keyword>
<dbReference type="InterPro" id="IPR000531">
    <property type="entry name" value="Beta-barrel_TonB"/>
</dbReference>
<dbReference type="InterPro" id="IPR039426">
    <property type="entry name" value="TonB-dep_rcpt-like"/>
</dbReference>
<evidence type="ECO:0000313" key="17">
    <source>
        <dbReference type="Proteomes" id="UP000265366"/>
    </source>
</evidence>
<evidence type="ECO:0000256" key="12">
    <source>
        <dbReference type="RuleBase" id="RU003357"/>
    </source>
</evidence>
<feature type="domain" description="TonB-dependent receptor plug" evidence="15">
    <location>
        <begin position="54"/>
        <end position="161"/>
    </location>
</feature>
<accession>A0A3A1P426</accession>
<proteinExistence type="inferred from homology"/>
<evidence type="ECO:0000256" key="10">
    <source>
        <dbReference type="ARBA" id="ARBA00023237"/>
    </source>
</evidence>
<evidence type="ECO:0000256" key="5">
    <source>
        <dbReference type="ARBA" id="ARBA00022692"/>
    </source>
</evidence>
<evidence type="ECO:0000256" key="8">
    <source>
        <dbReference type="ARBA" id="ARBA00023077"/>
    </source>
</evidence>
<dbReference type="Pfam" id="PF00593">
    <property type="entry name" value="TonB_dep_Rec_b-barrel"/>
    <property type="match status" value="1"/>
</dbReference>
<evidence type="ECO:0000256" key="6">
    <source>
        <dbReference type="ARBA" id="ARBA00023004"/>
    </source>
</evidence>
<evidence type="ECO:0000256" key="13">
    <source>
        <dbReference type="SAM" id="SignalP"/>
    </source>
</evidence>
<keyword evidence="4" id="KW-0410">Iron transport</keyword>
<dbReference type="PANTHER" id="PTHR32552:SF81">
    <property type="entry name" value="TONB-DEPENDENT OUTER MEMBRANE RECEPTOR"/>
    <property type="match status" value="1"/>
</dbReference>
<comment type="subcellular location">
    <subcellularLocation>
        <location evidence="1 11">Cell outer membrane</location>
        <topology evidence="1 11">Multi-pass membrane protein</topology>
    </subcellularLocation>
</comment>
<keyword evidence="6" id="KW-0408">Iron</keyword>
<feature type="signal peptide" evidence="13">
    <location>
        <begin position="1"/>
        <end position="24"/>
    </location>
</feature>
<sequence length="703" mass="75934">MGIGRFLGAGSAMALAMASATVQAQSTDGAGSSGSRDESDMIVVTASKTGAQNIQDVPLAIQVFNGEALKERNISNIGDLVSAVPGAQEGFRQSNGARFYNLRGSVTQNGDSPIGYYLDDTPFVVTNFGIAPPVRFLDMERVEVLRGPQGTLYGQGSSGGVFIFHTRDPNLNGVDVAFEAEASHTRGADQLNYGFAGALSLPLIENKLAVRVSGGFSRDAGYADAYFGEFDGTPDQTNVNEARNDDLRIVALARPTDNLELRAQYWRFRPRQDFTGFTSSVDPVYYENTAGQDSFSNGDFKLLSFTATLDLDAFTITSATSNLEGEFGINIPISPEGFFSSQFMPEMFAQELRINSNGAGPLHWLVGGSYQNGSGPQVNALQIPPFVDINADNDTKTENWALFGEVSYELFDGKLIPLAGIRTYHDDRTFKDGDGTVPTKANKETWRLNLTYIPTDSLTMFVSASTGFRPGIVQSRVQVQSLEAAGVPASVALEPESSTNYEYGLKWRSPDNNLNVGLNLYWLEYTNLQTSVTGGIQGVDGFANFGDATTKGIDLELFWRTPLDGLNFSLAGNINDSEYDTVNETIAEAQPLLRPGARLLNTLGNNLRFDANYATDISNDVEAFGNFSVSHSGDRLQANGITVDPYQLVGLTAGLRKGPWELALFGNNLFDERGPIFIGTGAQASVSGPTPRTIGLRLRMTGY</sequence>
<evidence type="ECO:0000256" key="4">
    <source>
        <dbReference type="ARBA" id="ARBA00022496"/>
    </source>
</evidence>
<dbReference type="GO" id="GO:0009279">
    <property type="term" value="C:cell outer membrane"/>
    <property type="evidence" value="ECO:0007669"/>
    <property type="project" value="UniProtKB-SubCell"/>
</dbReference>